<evidence type="ECO:0000256" key="2">
    <source>
        <dbReference type="ARBA" id="ARBA00022676"/>
    </source>
</evidence>
<dbReference type="GO" id="GO:0016757">
    <property type="term" value="F:glycosyltransferase activity"/>
    <property type="evidence" value="ECO:0007669"/>
    <property type="project" value="UniProtKB-KW"/>
</dbReference>
<feature type="transmembrane region" description="Helical" evidence="8">
    <location>
        <begin position="361"/>
        <end position="383"/>
    </location>
</feature>
<evidence type="ECO:0000313" key="9">
    <source>
        <dbReference type="EMBL" id="KAF2862043.1"/>
    </source>
</evidence>
<evidence type="ECO:0000256" key="3">
    <source>
        <dbReference type="ARBA" id="ARBA00022679"/>
    </source>
</evidence>
<evidence type="ECO:0000256" key="8">
    <source>
        <dbReference type="SAM" id="Phobius"/>
    </source>
</evidence>
<keyword evidence="4 8" id="KW-0812">Transmembrane</keyword>
<dbReference type="OrthoDB" id="3828420at2759"/>
<evidence type="ECO:0000256" key="4">
    <source>
        <dbReference type="ARBA" id="ARBA00022692"/>
    </source>
</evidence>
<evidence type="ECO:0000256" key="5">
    <source>
        <dbReference type="ARBA" id="ARBA00022989"/>
    </source>
</evidence>
<keyword evidence="3 9" id="KW-0808">Transferase</keyword>
<dbReference type="PANTHER" id="PTHR47844:SF1">
    <property type="entry name" value="EXOSTOSIN-LIKE 2"/>
    <property type="match status" value="1"/>
</dbReference>
<keyword evidence="6 8" id="KW-0472">Membrane</keyword>
<dbReference type="SUPFAM" id="SSF53448">
    <property type="entry name" value="Nucleotide-diphospho-sugar transferases"/>
    <property type="match status" value="1"/>
</dbReference>
<dbReference type="CDD" id="cd06434">
    <property type="entry name" value="GT2_HAS"/>
    <property type="match status" value="1"/>
</dbReference>
<dbReference type="Proteomes" id="UP000799421">
    <property type="component" value="Unassembled WGS sequence"/>
</dbReference>
<evidence type="ECO:0000256" key="1">
    <source>
        <dbReference type="ARBA" id="ARBA00004370"/>
    </source>
</evidence>
<dbReference type="Gene3D" id="3.90.550.10">
    <property type="entry name" value="Spore Coat Polysaccharide Biosynthesis Protein SpsA, Chain A"/>
    <property type="match status" value="1"/>
</dbReference>
<accession>A0A6A7C3V2</accession>
<dbReference type="Pfam" id="PF13641">
    <property type="entry name" value="Glyco_tranf_2_3"/>
    <property type="match status" value="1"/>
</dbReference>
<sequence length="445" mass="51626">MIPWLALASFIWLFRYLRLIINCLSHWTYRSTPPLEKSSYNAHDVTIIMPTISFDLEQIQRTIRSCLAAAQCEIILVGVDANVAFLTGIAQAIGPKVRVLCTHEANKRGQICHAIPQVQTPITIFVDDDVIWPNTIMPWLLAPFHDEQVGGVGTSQRLVRSTRQSVWFFLGAAYLERRNFDCSACLHIDGGLPCLSGRTVAYRSEILQDPAFTYHFTHEEWRTCQLNTDDDNFLTRWLFNHDWKIAMQYHAEAEVQTTLAEGPLYLTQCLRWVRSNWRSNLTSLIVERRCWRTHPWTTYAVLQTTLTAWALPYDLLIAWAWYRAMGAMSLYDAKIVLLVLWFAFSKTVKLWGHFYRYPSDIIFVPVYILFGYFHGVIKFYGLLTLSETKWGSRAEADTDDNVRMIRLPSYQEQDDSHNHRDFAMLEDEETKVSSEELPPYPTMSL</sequence>
<dbReference type="EMBL" id="MU005968">
    <property type="protein sequence ID" value="KAF2862043.1"/>
    <property type="molecule type" value="Genomic_DNA"/>
</dbReference>
<dbReference type="InterPro" id="IPR029044">
    <property type="entry name" value="Nucleotide-diphossugar_trans"/>
</dbReference>
<dbReference type="GO" id="GO:0016020">
    <property type="term" value="C:membrane"/>
    <property type="evidence" value="ECO:0007669"/>
    <property type="project" value="UniProtKB-SubCell"/>
</dbReference>
<dbReference type="InterPro" id="IPR052427">
    <property type="entry name" value="Glycosyltrans_GT2/GT47"/>
</dbReference>
<keyword evidence="10" id="KW-1185">Reference proteome</keyword>
<evidence type="ECO:0000256" key="7">
    <source>
        <dbReference type="ARBA" id="ARBA00023180"/>
    </source>
</evidence>
<reference evidence="9" key="1">
    <citation type="journal article" date="2020" name="Stud. Mycol.">
        <title>101 Dothideomycetes genomes: a test case for predicting lifestyles and emergence of pathogens.</title>
        <authorList>
            <person name="Haridas S."/>
            <person name="Albert R."/>
            <person name="Binder M."/>
            <person name="Bloem J."/>
            <person name="Labutti K."/>
            <person name="Salamov A."/>
            <person name="Andreopoulos B."/>
            <person name="Baker S."/>
            <person name="Barry K."/>
            <person name="Bills G."/>
            <person name="Bluhm B."/>
            <person name="Cannon C."/>
            <person name="Castanera R."/>
            <person name="Culley D."/>
            <person name="Daum C."/>
            <person name="Ezra D."/>
            <person name="Gonzalez J."/>
            <person name="Henrissat B."/>
            <person name="Kuo A."/>
            <person name="Liang C."/>
            <person name="Lipzen A."/>
            <person name="Lutzoni F."/>
            <person name="Magnuson J."/>
            <person name="Mondo S."/>
            <person name="Nolan M."/>
            <person name="Ohm R."/>
            <person name="Pangilinan J."/>
            <person name="Park H.-J."/>
            <person name="Ramirez L."/>
            <person name="Alfaro M."/>
            <person name="Sun H."/>
            <person name="Tritt A."/>
            <person name="Yoshinaga Y."/>
            <person name="Zwiers L.-H."/>
            <person name="Turgeon B."/>
            <person name="Goodwin S."/>
            <person name="Spatafora J."/>
            <person name="Crous P."/>
            <person name="Grigoriev I."/>
        </authorList>
    </citation>
    <scope>NUCLEOTIDE SEQUENCE</scope>
    <source>
        <strain evidence="9">CBS 480.64</strain>
    </source>
</reference>
<feature type="transmembrane region" description="Helical" evidence="8">
    <location>
        <begin position="296"/>
        <end position="322"/>
    </location>
</feature>
<protein>
    <submittedName>
        <fullName evidence="9">Glycosyltransferase family 2 protein</fullName>
    </submittedName>
</protein>
<evidence type="ECO:0000313" key="10">
    <source>
        <dbReference type="Proteomes" id="UP000799421"/>
    </source>
</evidence>
<dbReference type="PANTHER" id="PTHR47844">
    <property type="entry name" value="SYNTHASE CPS1, PUTATIVE (AFU_ORTHOLOGUE AFUA_7G02500)-RELATED"/>
    <property type="match status" value="1"/>
</dbReference>
<organism evidence="9 10">
    <name type="scientific">Piedraia hortae CBS 480.64</name>
    <dbReference type="NCBI Taxonomy" id="1314780"/>
    <lineage>
        <taxon>Eukaryota</taxon>
        <taxon>Fungi</taxon>
        <taxon>Dikarya</taxon>
        <taxon>Ascomycota</taxon>
        <taxon>Pezizomycotina</taxon>
        <taxon>Dothideomycetes</taxon>
        <taxon>Dothideomycetidae</taxon>
        <taxon>Capnodiales</taxon>
        <taxon>Piedraiaceae</taxon>
        <taxon>Piedraia</taxon>
    </lineage>
</organism>
<proteinExistence type="predicted"/>
<feature type="transmembrane region" description="Helical" evidence="8">
    <location>
        <begin position="334"/>
        <end position="355"/>
    </location>
</feature>
<keyword evidence="2" id="KW-0328">Glycosyltransferase</keyword>
<name>A0A6A7C3V2_9PEZI</name>
<keyword evidence="7" id="KW-0325">Glycoprotein</keyword>
<comment type="subcellular location">
    <subcellularLocation>
        <location evidence="1">Membrane</location>
    </subcellularLocation>
</comment>
<gene>
    <name evidence="9" type="ORF">K470DRAFT_281155</name>
</gene>
<dbReference type="AlphaFoldDB" id="A0A6A7C3V2"/>
<evidence type="ECO:0000256" key="6">
    <source>
        <dbReference type="ARBA" id="ARBA00023136"/>
    </source>
</evidence>
<keyword evidence="5 8" id="KW-1133">Transmembrane helix</keyword>